<evidence type="ECO:0000256" key="2">
    <source>
        <dbReference type="ARBA" id="ARBA00022553"/>
    </source>
</evidence>
<feature type="domain" description="Carrier" evidence="3">
    <location>
        <begin position="2"/>
        <end position="77"/>
    </location>
</feature>
<keyword evidence="1" id="KW-0596">Phosphopantetheine</keyword>
<dbReference type="Pfam" id="PF00550">
    <property type="entry name" value="PP-binding"/>
    <property type="match status" value="1"/>
</dbReference>
<gene>
    <name evidence="4" type="ORF">IU459_28230</name>
</gene>
<dbReference type="SMART" id="SM00823">
    <property type="entry name" value="PKS_PP"/>
    <property type="match status" value="1"/>
</dbReference>
<dbReference type="InterPro" id="IPR020806">
    <property type="entry name" value="PKS_PP-bd"/>
</dbReference>
<sequence>MNVSDAVGERVRALFSRGLHVTEIDVDTPLLDYGLDSVRSVELVIELEREFGITISDEEAAMLHTTRDVIDCVTTKTTRDRRAEAGART</sequence>
<protein>
    <submittedName>
        <fullName evidence="4">Acyl carrier protein</fullName>
    </submittedName>
</protein>
<dbReference type="Proteomes" id="UP000702209">
    <property type="component" value="Unassembled WGS sequence"/>
</dbReference>
<evidence type="ECO:0000313" key="5">
    <source>
        <dbReference type="Proteomes" id="UP000702209"/>
    </source>
</evidence>
<dbReference type="Gene3D" id="1.10.1200.10">
    <property type="entry name" value="ACP-like"/>
    <property type="match status" value="1"/>
</dbReference>
<accession>A0ABS0D070</accession>
<proteinExistence type="predicted"/>
<dbReference type="PROSITE" id="PS50075">
    <property type="entry name" value="CARRIER"/>
    <property type="match status" value="1"/>
</dbReference>
<dbReference type="EMBL" id="JADLQX010000026">
    <property type="protein sequence ID" value="MBF6301397.1"/>
    <property type="molecule type" value="Genomic_DNA"/>
</dbReference>
<keyword evidence="5" id="KW-1185">Reference proteome</keyword>
<dbReference type="InterPro" id="IPR009081">
    <property type="entry name" value="PP-bd_ACP"/>
</dbReference>
<dbReference type="RefSeq" id="WP_195132616.1">
    <property type="nucleotide sequence ID" value="NZ_JADLQX010000026.1"/>
</dbReference>
<dbReference type="InterPro" id="IPR036736">
    <property type="entry name" value="ACP-like_sf"/>
</dbReference>
<keyword evidence="2" id="KW-0597">Phosphoprotein</keyword>
<evidence type="ECO:0000313" key="4">
    <source>
        <dbReference type="EMBL" id="MBF6301397.1"/>
    </source>
</evidence>
<organism evidence="4 5">
    <name type="scientific">Nocardia amamiensis</name>
    <dbReference type="NCBI Taxonomy" id="404578"/>
    <lineage>
        <taxon>Bacteria</taxon>
        <taxon>Bacillati</taxon>
        <taxon>Actinomycetota</taxon>
        <taxon>Actinomycetes</taxon>
        <taxon>Mycobacteriales</taxon>
        <taxon>Nocardiaceae</taxon>
        <taxon>Nocardia</taxon>
    </lineage>
</organism>
<evidence type="ECO:0000259" key="3">
    <source>
        <dbReference type="PROSITE" id="PS50075"/>
    </source>
</evidence>
<evidence type="ECO:0000256" key="1">
    <source>
        <dbReference type="ARBA" id="ARBA00022450"/>
    </source>
</evidence>
<dbReference type="SUPFAM" id="SSF47336">
    <property type="entry name" value="ACP-like"/>
    <property type="match status" value="1"/>
</dbReference>
<name>A0ABS0D070_9NOCA</name>
<comment type="caution">
    <text evidence="4">The sequence shown here is derived from an EMBL/GenBank/DDBJ whole genome shotgun (WGS) entry which is preliminary data.</text>
</comment>
<reference evidence="4 5" key="1">
    <citation type="submission" date="2020-10" db="EMBL/GenBank/DDBJ databases">
        <title>Identification of Nocardia species via Next-generation sequencing and recognition of intraspecies genetic diversity.</title>
        <authorList>
            <person name="Li P."/>
            <person name="Li P."/>
            <person name="Lu B."/>
        </authorList>
    </citation>
    <scope>NUCLEOTIDE SEQUENCE [LARGE SCALE GENOMIC DNA]</scope>
    <source>
        <strain evidence="4 5">BJ06-0157</strain>
    </source>
</reference>